<keyword evidence="3" id="KW-1185">Reference proteome</keyword>
<dbReference type="InterPro" id="IPR028992">
    <property type="entry name" value="Hedgehog/Intein_dom"/>
</dbReference>
<dbReference type="PROSITE" id="PS50817">
    <property type="entry name" value="INTEIN_N_TER"/>
    <property type="match status" value="1"/>
</dbReference>
<dbReference type="Gene3D" id="2.170.16.10">
    <property type="entry name" value="Hedgehog/Intein (Hint) domain"/>
    <property type="match status" value="1"/>
</dbReference>
<accession>A0ABQ3D010</accession>
<sequence>MATQVIYALGESQITVSDGEQLSGITSGNGAHLDGVTITLNSNNWEAVTIDDTDANFQDSDNSQTLEGTQVFDGETYTDNSRVEAEYGLVLQDPDGNTYNVYGFNINEGGGVSYGTVEGLAFQGGVGGFPPIGVPLTVIATSEGPSTPYTSLATPLCFSADSMIATPSGQRRIQDLKVGDFVNTYDSEPQPIRQIWQTTLPKALLENEPRFRPVRIRTDSFGEGIPRTDVVVSPQHRILITGWQAQLLFGQPEILVPAIKLVNDRTVICEPAQTVEYFHLLLDQHHILNSNGLLSESYLPNMDNSSAMANELMEIFPTQQSKFKRSSQIARPCVDDLTAKCLAQLNLEY</sequence>
<gene>
    <name evidence="2" type="ORF">GCM10008927_14380</name>
</gene>
<evidence type="ECO:0000313" key="2">
    <source>
        <dbReference type="EMBL" id="GHA50442.1"/>
    </source>
</evidence>
<dbReference type="Pfam" id="PF13403">
    <property type="entry name" value="Hint_2"/>
    <property type="match status" value="1"/>
</dbReference>
<dbReference type="InterPro" id="IPR036844">
    <property type="entry name" value="Hint_dom_sf"/>
</dbReference>
<comment type="caution">
    <text evidence="2">The sequence shown here is derived from an EMBL/GenBank/DDBJ whole genome shotgun (WGS) entry which is preliminary data.</text>
</comment>
<dbReference type="RefSeq" id="WP_189639913.1">
    <property type="nucleotide sequence ID" value="NZ_BMZF01000003.1"/>
</dbReference>
<protein>
    <recommendedName>
        <fullName evidence="1">Hedgehog/Intein (Hint) domain-containing protein</fullName>
    </recommendedName>
</protein>
<feature type="domain" description="Hedgehog/Intein (Hint)" evidence="1">
    <location>
        <begin position="157"/>
        <end position="300"/>
    </location>
</feature>
<dbReference type="EMBL" id="BMZF01000003">
    <property type="protein sequence ID" value="GHA50442.1"/>
    <property type="molecule type" value="Genomic_DNA"/>
</dbReference>
<proteinExistence type="predicted"/>
<dbReference type="Proteomes" id="UP000634455">
    <property type="component" value="Unassembled WGS sequence"/>
</dbReference>
<reference evidence="3" key="1">
    <citation type="journal article" date="2019" name="Int. J. Syst. Evol. Microbiol.">
        <title>The Global Catalogue of Microorganisms (GCM) 10K type strain sequencing project: providing services to taxonomists for standard genome sequencing and annotation.</title>
        <authorList>
            <consortium name="The Broad Institute Genomics Platform"/>
            <consortium name="The Broad Institute Genome Sequencing Center for Infectious Disease"/>
            <person name="Wu L."/>
            <person name="Ma J."/>
        </authorList>
    </citation>
    <scope>NUCLEOTIDE SEQUENCE [LARGE SCALE GENOMIC DNA]</scope>
    <source>
        <strain evidence="3">KCTC 32465</strain>
    </source>
</reference>
<evidence type="ECO:0000259" key="1">
    <source>
        <dbReference type="Pfam" id="PF13403"/>
    </source>
</evidence>
<name>A0ABQ3D010_9RHOB</name>
<organism evidence="2 3">
    <name type="scientific">Paramylibacter ulvae</name>
    <dbReference type="NCBI Taxonomy" id="1651968"/>
    <lineage>
        <taxon>Bacteria</taxon>
        <taxon>Pseudomonadati</taxon>
        <taxon>Pseudomonadota</taxon>
        <taxon>Alphaproteobacteria</taxon>
        <taxon>Rhodobacterales</taxon>
        <taxon>Paracoccaceae</taxon>
        <taxon>Paramylibacter</taxon>
    </lineage>
</organism>
<dbReference type="InterPro" id="IPR006141">
    <property type="entry name" value="Intein_N"/>
</dbReference>
<evidence type="ECO:0000313" key="3">
    <source>
        <dbReference type="Proteomes" id="UP000634455"/>
    </source>
</evidence>
<dbReference type="SUPFAM" id="SSF51294">
    <property type="entry name" value="Hedgehog/intein (Hint) domain"/>
    <property type="match status" value="1"/>
</dbReference>